<dbReference type="PANTHER" id="PTHR39515:SF2">
    <property type="entry name" value="HTH-TYPE TRANSCRIPTIONAL REGULATOR RV0880"/>
    <property type="match status" value="1"/>
</dbReference>
<keyword evidence="3" id="KW-1185">Reference proteome</keyword>
<dbReference type="InterPro" id="IPR036390">
    <property type="entry name" value="WH_DNA-bd_sf"/>
</dbReference>
<accession>A0ABX8BYS2</accession>
<dbReference type="InterPro" id="IPR000835">
    <property type="entry name" value="HTH_MarR-typ"/>
</dbReference>
<dbReference type="EMBL" id="CP074132">
    <property type="protein sequence ID" value="QUX27219.1"/>
    <property type="molecule type" value="Genomic_DNA"/>
</dbReference>
<protein>
    <submittedName>
        <fullName evidence="2">Winged helix-turn-helix transcriptional regulator</fullName>
    </submittedName>
</protein>
<reference evidence="3" key="1">
    <citation type="submission" date="2021-05" db="EMBL/GenBank/DDBJ databases">
        <title>Direct Submission.</title>
        <authorList>
            <person name="Li K."/>
            <person name="Gao J."/>
        </authorList>
    </citation>
    <scope>NUCLEOTIDE SEQUENCE [LARGE SCALE GENOMIC DNA]</scope>
    <source>
        <strain evidence="3">HDS12</strain>
    </source>
</reference>
<name>A0ABX8BYS2_9ACTN</name>
<dbReference type="PANTHER" id="PTHR39515">
    <property type="entry name" value="CONSERVED PROTEIN"/>
    <property type="match status" value="1"/>
</dbReference>
<gene>
    <name evidence="2" type="ORF">KGD83_18025</name>
</gene>
<feature type="domain" description="HTH marR-type" evidence="1">
    <location>
        <begin position="21"/>
        <end position="152"/>
    </location>
</feature>
<organism evidence="2 3">
    <name type="scientific">Nocardiopsis akebiae</name>
    <dbReference type="NCBI Taxonomy" id="2831968"/>
    <lineage>
        <taxon>Bacteria</taxon>
        <taxon>Bacillati</taxon>
        <taxon>Actinomycetota</taxon>
        <taxon>Actinomycetes</taxon>
        <taxon>Streptosporangiales</taxon>
        <taxon>Nocardiopsidaceae</taxon>
        <taxon>Nocardiopsis</taxon>
    </lineage>
</organism>
<sequence length="159" mass="17603">MHHDDEPAGNADAGDGRGPDVAHLLVRLLNISQRIGRYAAHETGERTSPATWRALSVLQEKGPLRLGVLAEHCRVRQPTMTVIVESLLSSGYVARHPDPDDRRAQLHELTMAGAAALEDWRHRIGDALSPLFSDLSEHERELLSDSVRLLDERLRRGGA</sequence>
<evidence type="ECO:0000259" key="1">
    <source>
        <dbReference type="PROSITE" id="PS50995"/>
    </source>
</evidence>
<dbReference type="RefSeq" id="WP_212640298.1">
    <property type="nucleotide sequence ID" value="NZ_CP074132.1"/>
</dbReference>
<dbReference type="SUPFAM" id="SSF46785">
    <property type="entry name" value="Winged helix' DNA-binding domain"/>
    <property type="match status" value="1"/>
</dbReference>
<dbReference type="SMART" id="SM00347">
    <property type="entry name" value="HTH_MARR"/>
    <property type="match status" value="1"/>
</dbReference>
<dbReference type="Proteomes" id="UP000678016">
    <property type="component" value="Chromosome"/>
</dbReference>
<dbReference type="Gene3D" id="1.10.10.10">
    <property type="entry name" value="Winged helix-like DNA-binding domain superfamily/Winged helix DNA-binding domain"/>
    <property type="match status" value="1"/>
</dbReference>
<proteinExistence type="predicted"/>
<evidence type="ECO:0000313" key="2">
    <source>
        <dbReference type="EMBL" id="QUX27219.1"/>
    </source>
</evidence>
<dbReference type="Pfam" id="PF01047">
    <property type="entry name" value="MarR"/>
    <property type="match status" value="1"/>
</dbReference>
<dbReference type="InterPro" id="IPR052526">
    <property type="entry name" value="HTH-type_Bedaq_tolerance"/>
</dbReference>
<dbReference type="PROSITE" id="PS50995">
    <property type="entry name" value="HTH_MARR_2"/>
    <property type="match status" value="1"/>
</dbReference>
<evidence type="ECO:0000313" key="3">
    <source>
        <dbReference type="Proteomes" id="UP000678016"/>
    </source>
</evidence>
<dbReference type="InterPro" id="IPR036388">
    <property type="entry name" value="WH-like_DNA-bd_sf"/>
</dbReference>